<reference evidence="2 3" key="1">
    <citation type="submission" date="2016-07" db="EMBL/GenBank/DDBJ databases">
        <title>Multiple horizontal gene transfer events from other fungi enriched the ability of initially mycotrophic Trichoderma (Ascomycota) to feed on dead plant biomass.</title>
        <authorList>
            <consortium name="DOE Joint Genome Institute"/>
            <person name="Aerts A."/>
            <person name="Atanasova L."/>
            <person name="Chenthamara K."/>
            <person name="Zhang J."/>
            <person name="Grujic M."/>
            <person name="Henrissat B."/>
            <person name="Kuo A."/>
            <person name="Salamov A."/>
            <person name="Lipzen A."/>
            <person name="Labutti K."/>
            <person name="Barry K."/>
            <person name="Miao Y."/>
            <person name="Rahimi M.J."/>
            <person name="Shen Q."/>
            <person name="Grigoriev I.V."/>
            <person name="Kubicek C.P."/>
            <person name="Druzhinina I.S."/>
        </authorList>
    </citation>
    <scope>NUCLEOTIDE SEQUENCE [LARGE SCALE GENOMIC DNA]</scope>
    <source>
        <strain evidence="2 3">CBS 226.95</strain>
    </source>
</reference>
<evidence type="ECO:0000313" key="2">
    <source>
        <dbReference type="EMBL" id="PTB54261.1"/>
    </source>
</evidence>
<dbReference type="EMBL" id="KZ679681">
    <property type="protein sequence ID" value="PTB54261.1"/>
    <property type="molecule type" value="Genomic_DNA"/>
</dbReference>
<evidence type="ECO:0000313" key="3">
    <source>
        <dbReference type="Proteomes" id="UP000241690"/>
    </source>
</evidence>
<dbReference type="GeneID" id="36623860"/>
<dbReference type="Proteomes" id="UP000241690">
    <property type="component" value="Unassembled WGS sequence"/>
</dbReference>
<dbReference type="AlphaFoldDB" id="A0A2T4AB10"/>
<gene>
    <name evidence="2" type="ORF">M431DRAFT_453671</name>
</gene>
<protein>
    <submittedName>
        <fullName evidence="2">Uncharacterized protein</fullName>
    </submittedName>
</protein>
<accession>A0A2T4AB10</accession>
<dbReference type="RefSeq" id="XP_024773938.1">
    <property type="nucleotide sequence ID" value="XM_024915293.1"/>
</dbReference>
<organism evidence="2 3">
    <name type="scientific">Trichoderma harzianum CBS 226.95</name>
    <dbReference type="NCBI Taxonomy" id="983964"/>
    <lineage>
        <taxon>Eukaryota</taxon>
        <taxon>Fungi</taxon>
        <taxon>Dikarya</taxon>
        <taxon>Ascomycota</taxon>
        <taxon>Pezizomycotina</taxon>
        <taxon>Sordariomycetes</taxon>
        <taxon>Hypocreomycetidae</taxon>
        <taxon>Hypocreales</taxon>
        <taxon>Hypocreaceae</taxon>
        <taxon>Trichoderma</taxon>
    </lineage>
</organism>
<keyword evidence="1" id="KW-0812">Transmembrane</keyword>
<sequence length="103" mass="11747">MSILSKDFCRNRTVIWAVLKRGIARCKRRAFLYLNLLICSSSICYFPFVTLVKISSSTLPATAYKLIGGNMKCPIAVEVDNSYIASVESTRPFKIYQRAEEIW</sequence>
<feature type="transmembrane region" description="Helical" evidence="1">
    <location>
        <begin position="30"/>
        <end position="48"/>
    </location>
</feature>
<keyword evidence="1" id="KW-0472">Membrane</keyword>
<keyword evidence="1" id="KW-1133">Transmembrane helix</keyword>
<name>A0A2T4AB10_TRIHA</name>
<evidence type="ECO:0000256" key="1">
    <source>
        <dbReference type="SAM" id="Phobius"/>
    </source>
</evidence>
<proteinExistence type="predicted"/>
<keyword evidence="3" id="KW-1185">Reference proteome</keyword>